<dbReference type="EMBL" id="QREG01000006">
    <property type="protein sequence ID" value="REE00135.1"/>
    <property type="molecule type" value="Genomic_DNA"/>
</dbReference>
<evidence type="ECO:0008006" key="3">
    <source>
        <dbReference type="Google" id="ProtNLM"/>
    </source>
</evidence>
<dbReference type="AlphaFoldDB" id="A0A3D9L456"/>
<keyword evidence="2" id="KW-1185">Reference proteome</keyword>
<sequence length="62" mass="7234">MWHDKKTQQPYLLLVDGQQLNHPLLERGNRARMKIFNINPTEDLPVDSLAQILNEALAVRNR</sequence>
<dbReference type="Proteomes" id="UP000256779">
    <property type="component" value="Unassembled WGS sequence"/>
</dbReference>
<name>A0A3D9L456_MARFU</name>
<evidence type="ECO:0000313" key="2">
    <source>
        <dbReference type="Proteomes" id="UP000256779"/>
    </source>
</evidence>
<comment type="caution">
    <text evidence="1">The sequence shown here is derived from an EMBL/GenBank/DDBJ whole genome shotgun (WGS) entry which is preliminary data.</text>
</comment>
<reference evidence="1 2" key="1">
    <citation type="submission" date="2018-07" db="EMBL/GenBank/DDBJ databases">
        <title>Genomic Encyclopedia of Type Strains, Phase IV (KMG-IV): sequencing the most valuable type-strain genomes for metagenomic binning, comparative biology and taxonomic classification.</title>
        <authorList>
            <person name="Goeker M."/>
        </authorList>
    </citation>
    <scope>NUCLEOTIDE SEQUENCE [LARGE SCALE GENOMIC DNA]</scope>
    <source>
        <strain evidence="1 2">DSM 4134</strain>
    </source>
</reference>
<gene>
    <name evidence="1" type="ORF">C7460_10674</name>
</gene>
<evidence type="ECO:0000313" key="1">
    <source>
        <dbReference type="EMBL" id="REE00135.1"/>
    </source>
</evidence>
<proteinExistence type="predicted"/>
<protein>
    <recommendedName>
        <fullName evidence="3">DUF1801 domain-containing protein</fullName>
    </recommendedName>
</protein>
<accession>A0A3D9L456</accession>
<organism evidence="1 2">
    <name type="scientific">Marinoscillum furvescens DSM 4134</name>
    <dbReference type="NCBI Taxonomy" id="1122208"/>
    <lineage>
        <taxon>Bacteria</taxon>
        <taxon>Pseudomonadati</taxon>
        <taxon>Bacteroidota</taxon>
        <taxon>Cytophagia</taxon>
        <taxon>Cytophagales</taxon>
        <taxon>Reichenbachiellaceae</taxon>
        <taxon>Marinoscillum</taxon>
    </lineage>
</organism>